<organism evidence="1 2">
    <name type="scientific">Nocardia rhamnosiphila</name>
    <dbReference type="NCBI Taxonomy" id="426716"/>
    <lineage>
        <taxon>Bacteria</taxon>
        <taxon>Bacillati</taxon>
        <taxon>Actinomycetota</taxon>
        <taxon>Actinomycetes</taxon>
        <taxon>Mycobacteriales</taxon>
        <taxon>Nocardiaceae</taxon>
        <taxon>Nocardia</taxon>
    </lineage>
</organism>
<dbReference type="RefSeq" id="WP_356955407.1">
    <property type="nucleotide sequence ID" value="NZ_JBEYBD010000003.1"/>
</dbReference>
<dbReference type="Proteomes" id="UP001550628">
    <property type="component" value="Unassembled WGS sequence"/>
</dbReference>
<gene>
    <name evidence="1" type="ORF">ABZ510_05950</name>
</gene>
<proteinExistence type="predicted"/>
<protein>
    <recommendedName>
        <fullName evidence="3">DUF5801 domain-containing protein</fullName>
    </recommendedName>
</protein>
<evidence type="ECO:0000313" key="2">
    <source>
        <dbReference type="Proteomes" id="UP001550628"/>
    </source>
</evidence>
<name>A0ABV2WKI6_9NOCA</name>
<sequence>MATVGSAVVAFSGVVPVAEAAPVPVRTQEQNKSRTPVVAGALELGLASVLDPESEGVTLTVAGGAVDSGDAVEFRASRGSALYYGDGREGVRGVVGFDGAIQLAKGQKKVAITAVSYDIATGSITGAVGDTAVEIAKVSEPGQAQVDKNQGSPRATVIFGEDGLVVSSGLLTAIDAALGSGFAGIVDGTEFPGQVSIDVDLRRGDTVDTALATALGLADGLDDVDLSTLLDLDLDVGLDLNI</sequence>
<dbReference type="EMBL" id="JBEYBF010000002">
    <property type="protein sequence ID" value="MEU1951387.1"/>
    <property type="molecule type" value="Genomic_DNA"/>
</dbReference>
<keyword evidence="2" id="KW-1185">Reference proteome</keyword>
<comment type="caution">
    <text evidence="1">The sequence shown here is derived from an EMBL/GenBank/DDBJ whole genome shotgun (WGS) entry which is preliminary data.</text>
</comment>
<reference evidence="1 2" key="1">
    <citation type="submission" date="2024-06" db="EMBL/GenBank/DDBJ databases">
        <title>The Natural Products Discovery Center: Release of the First 8490 Sequenced Strains for Exploring Actinobacteria Biosynthetic Diversity.</title>
        <authorList>
            <person name="Kalkreuter E."/>
            <person name="Kautsar S.A."/>
            <person name="Yang D."/>
            <person name="Bader C.D."/>
            <person name="Teijaro C.N."/>
            <person name="Fluegel L."/>
            <person name="Davis C.M."/>
            <person name="Simpson J.R."/>
            <person name="Lauterbach L."/>
            <person name="Steele A.D."/>
            <person name="Gui C."/>
            <person name="Meng S."/>
            <person name="Li G."/>
            <person name="Viehrig K."/>
            <person name="Ye F."/>
            <person name="Su P."/>
            <person name="Kiefer A.F."/>
            <person name="Nichols A."/>
            <person name="Cepeda A.J."/>
            <person name="Yan W."/>
            <person name="Fan B."/>
            <person name="Jiang Y."/>
            <person name="Adhikari A."/>
            <person name="Zheng C.-J."/>
            <person name="Schuster L."/>
            <person name="Cowan T.M."/>
            <person name="Smanski M.J."/>
            <person name="Chevrette M.G."/>
            <person name="De Carvalho L.P.S."/>
            <person name="Shen B."/>
        </authorList>
    </citation>
    <scope>NUCLEOTIDE SEQUENCE [LARGE SCALE GENOMIC DNA]</scope>
    <source>
        <strain evidence="1 2">NPDC019708</strain>
    </source>
</reference>
<evidence type="ECO:0008006" key="3">
    <source>
        <dbReference type="Google" id="ProtNLM"/>
    </source>
</evidence>
<evidence type="ECO:0000313" key="1">
    <source>
        <dbReference type="EMBL" id="MEU1951387.1"/>
    </source>
</evidence>
<accession>A0ABV2WKI6</accession>